<feature type="transmembrane region" description="Helical" evidence="9">
    <location>
        <begin position="347"/>
        <end position="377"/>
    </location>
</feature>
<keyword evidence="4" id="KW-1003">Cell membrane</keyword>
<evidence type="ECO:0000256" key="9">
    <source>
        <dbReference type="SAM" id="Phobius"/>
    </source>
</evidence>
<evidence type="ECO:0000256" key="2">
    <source>
        <dbReference type="ARBA" id="ARBA00009773"/>
    </source>
</evidence>
<dbReference type="InterPro" id="IPR002549">
    <property type="entry name" value="AI-2E-like"/>
</dbReference>
<gene>
    <name evidence="10" type="ORF">CBQ26_04660</name>
</gene>
<feature type="transmembrane region" description="Helical" evidence="9">
    <location>
        <begin position="71"/>
        <end position="89"/>
    </location>
</feature>
<dbReference type="Pfam" id="PF01594">
    <property type="entry name" value="AI-2E_transport"/>
    <property type="match status" value="1"/>
</dbReference>
<feature type="transmembrane region" description="Helical" evidence="9">
    <location>
        <begin position="47"/>
        <end position="65"/>
    </location>
</feature>
<dbReference type="GO" id="GO:0005886">
    <property type="term" value="C:plasma membrane"/>
    <property type="evidence" value="ECO:0007669"/>
    <property type="project" value="UniProtKB-SubCell"/>
</dbReference>
<evidence type="ECO:0000256" key="1">
    <source>
        <dbReference type="ARBA" id="ARBA00004651"/>
    </source>
</evidence>
<dbReference type="PANTHER" id="PTHR21716:SF53">
    <property type="entry name" value="PERMEASE PERM-RELATED"/>
    <property type="match status" value="1"/>
</dbReference>
<feature type="region of interest" description="Disordered" evidence="8">
    <location>
        <begin position="1"/>
        <end position="22"/>
    </location>
</feature>
<keyword evidence="3" id="KW-0813">Transport</keyword>
<comment type="similarity">
    <text evidence="2">Belongs to the autoinducer-2 exporter (AI-2E) (TC 2.A.86) family.</text>
</comment>
<dbReference type="GO" id="GO:0055085">
    <property type="term" value="P:transmembrane transport"/>
    <property type="evidence" value="ECO:0007669"/>
    <property type="project" value="TreeGrafter"/>
</dbReference>
<dbReference type="AlphaFoldDB" id="A0A246BQR1"/>
<reference evidence="10 11" key="1">
    <citation type="submission" date="2017-05" db="EMBL/GenBank/DDBJ databases">
        <title>De novo genome assembly of Deniococcus indicus strain DR1.</title>
        <authorList>
            <person name="Chauhan D."/>
            <person name="Yennamalli R.M."/>
            <person name="Priyadarshini R."/>
        </authorList>
    </citation>
    <scope>NUCLEOTIDE SEQUENCE [LARGE SCALE GENOMIC DNA]</scope>
    <source>
        <strain evidence="10 11">DR1</strain>
    </source>
</reference>
<keyword evidence="6 9" id="KW-1133">Transmembrane helix</keyword>
<evidence type="ECO:0000313" key="11">
    <source>
        <dbReference type="Proteomes" id="UP000197208"/>
    </source>
</evidence>
<dbReference type="EMBL" id="NHMK01000009">
    <property type="protein sequence ID" value="OWL97572.1"/>
    <property type="molecule type" value="Genomic_DNA"/>
</dbReference>
<sequence>MESVSSPSPSPSSSSAPRRAVPAADWRQARTVPELLRALWQRPAVRLIVYAALLVVGARTVLWWSQLLTSVIVTVLVAYGLAFLANPVLSWLERRRVSRMVGVLLIVVLTLAVTTLLFMTVSSQVTGLINGLPDLARNLKDLVNASLDRLDSVKGAEGIKDSLSKYIDEQTANLTTNTGLLLERLVSAGPDVLGTLTYLVGWLGQAGFIVTLAMYFMLDYDRVGHGLLRVFPRRWQPTVLRLSEDVSGSFGGFLRGQLLLMVATAVLASAGLIGLGVPNALALGLLSGLLSLIPYVGIVVAAAIPMLLAVGQGAGTVALVALLYFIINQLQGNVLGPLIMGRTVRLSPAAILISLLVGLAVAGVTGAILAVPFATLLKRWMERYWMTSRAYRGSAGAVPPESAGP</sequence>
<feature type="transmembrane region" description="Helical" evidence="9">
    <location>
        <begin position="101"/>
        <end position="121"/>
    </location>
</feature>
<organism evidence="10 11">
    <name type="scientific">Deinococcus indicus</name>
    <dbReference type="NCBI Taxonomy" id="223556"/>
    <lineage>
        <taxon>Bacteria</taxon>
        <taxon>Thermotogati</taxon>
        <taxon>Deinococcota</taxon>
        <taxon>Deinococci</taxon>
        <taxon>Deinococcales</taxon>
        <taxon>Deinococcaceae</taxon>
        <taxon>Deinococcus</taxon>
    </lineage>
</organism>
<feature type="transmembrane region" description="Helical" evidence="9">
    <location>
        <begin position="258"/>
        <end position="275"/>
    </location>
</feature>
<comment type="subcellular location">
    <subcellularLocation>
        <location evidence="1">Cell membrane</location>
        <topology evidence="1">Multi-pass membrane protein</topology>
    </subcellularLocation>
</comment>
<protein>
    <recommendedName>
        <fullName evidence="12">AI-2E family transporter</fullName>
    </recommendedName>
</protein>
<evidence type="ECO:0000256" key="5">
    <source>
        <dbReference type="ARBA" id="ARBA00022692"/>
    </source>
</evidence>
<evidence type="ECO:0000256" key="8">
    <source>
        <dbReference type="SAM" id="MobiDB-lite"/>
    </source>
</evidence>
<evidence type="ECO:0000256" key="3">
    <source>
        <dbReference type="ARBA" id="ARBA00022448"/>
    </source>
</evidence>
<evidence type="ECO:0008006" key="12">
    <source>
        <dbReference type="Google" id="ProtNLM"/>
    </source>
</evidence>
<keyword evidence="5 9" id="KW-0812">Transmembrane</keyword>
<keyword evidence="11" id="KW-1185">Reference proteome</keyword>
<dbReference type="Proteomes" id="UP000197208">
    <property type="component" value="Unassembled WGS sequence"/>
</dbReference>
<evidence type="ECO:0000256" key="6">
    <source>
        <dbReference type="ARBA" id="ARBA00022989"/>
    </source>
</evidence>
<evidence type="ECO:0000256" key="7">
    <source>
        <dbReference type="ARBA" id="ARBA00023136"/>
    </source>
</evidence>
<accession>A0A246BQR1</accession>
<evidence type="ECO:0000313" key="10">
    <source>
        <dbReference type="EMBL" id="OWL97572.1"/>
    </source>
</evidence>
<name>A0A246BQR1_9DEIO</name>
<dbReference type="PANTHER" id="PTHR21716">
    <property type="entry name" value="TRANSMEMBRANE PROTEIN"/>
    <property type="match status" value="1"/>
</dbReference>
<feature type="transmembrane region" description="Helical" evidence="9">
    <location>
        <begin position="196"/>
        <end position="218"/>
    </location>
</feature>
<evidence type="ECO:0000256" key="4">
    <source>
        <dbReference type="ARBA" id="ARBA00022475"/>
    </source>
</evidence>
<comment type="caution">
    <text evidence="10">The sequence shown here is derived from an EMBL/GenBank/DDBJ whole genome shotgun (WGS) entry which is preliminary data.</text>
</comment>
<proteinExistence type="inferred from homology"/>
<keyword evidence="7 9" id="KW-0472">Membrane</keyword>